<dbReference type="PANTHER" id="PTHR30146">
    <property type="entry name" value="LACI-RELATED TRANSCRIPTIONAL REPRESSOR"/>
    <property type="match status" value="1"/>
</dbReference>
<dbReference type="Proteomes" id="UP000632138">
    <property type="component" value="Unassembled WGS sequence"/>
</dbReference>
<dbReference type="PROSITE" id="PS50932">
    <property type="entry name" value="HTH_LACI_2"/>
    <property type="match status" value="1"/>
</dbReference>
<evidence type="ECO:0000256" key="1">
    <source>
        <dbReference type="ARBA" id="ARBA00022491"/>
    </source>
</evidence>
<keyword evidence="2" id="KW-0805">Transcription regulation</keyword>
<evidence type="ECO:0000313" key="6">
    <source>
        <dbReference type="EMBL" id="MBM2614940.1"/>
    </source>
</evidence>
<dbReference type="GO" id="GO:0003677">
    <property type="term" value="F:DNA binding"/>
    <property type="evidence" value="ECO:0007669"/>
    <property type="project" value="UniProtKB-KW"/>
</dbReference>
<dbReference type="CDD" id="cd06288">
    <property type="entry name" value="PBP1_sucrose_transcription_regulator"/>
    <property type="match status" value="1"/>
</dbReference>
<name>A0ABS2A514_9ACTN</name>
<gene>
    <name evidence="6" type="ORF">JIG36_05125</name>
</gene>
<keyword evidence="4" id="KW-0804">Transcription</keyword>
<dbReference type="InterPro" id="IPR028082">
    <property type="entry name" value="Peripla_BP_I"/>
</dbReference>
<dbReference type="CDD" id="cd01392">
    <property type="entry name" value="HTH_LacI"/>
    <property type="match status" value="1"/>
</dbReference>
<dbReference type="SMART" id="SM00354">
    <property type="entry name" value="HTH_LACI"/>
    <property type="match status" value="1"/>
</dbReference>
<proteinExistence type="predicted"/>
<dbReference type="InterPro" id="IPR046335">
    <property type="entry name" value="LacI/GalR-like_sensor"/>
</dbReference>
<dbReference type="SUPFAM" id="SSF47413">
    <property type="entry name" value="lambda repressor-like DNA-binding domains"/>
    <property type="match status" value="1"/>
</dbReference>
<reference evidence="6 7" key="1">
    <citation type="submission" date="2021-01" db="EMBL/GenBank/DDBJ databases">
        <title>Actinoplanes sp. nov. LDG1-06 isolated from lichen.</title>
        <authorList>
            <person name="Saeng-In P."/>
            <person name="Phongsopitanun W."/>
            <person name="Kanchanasin P."/>
            <person name="Yuki M."/>
            <person name="Kudo T."/>
            <person name="Ohkuma M."/>
            <person name="Tanasupawat S."/>
        </authorList>
    </citation>
    <scope>NUCLEOTIDE SEQUENCE [LARGE SCALE GENOMIC DNA]</scope>
    <source>
        <strain evidence="6 7">LDG1-06</strain>
    </source>
</reference>
<evidence type="ECO:0000256" key="2">
    <source>
        <dbReference type="ARBA" id="ARBA00023015"/>
    </source>
</evidence>
<organism evidence="6 7">
    <name type="scientific">Paractinoplanes ovalisporus</name>
    <dbReference type="NCBI Taxonomy" id="2810368"/>
    <lineage>
        <taxon>Bacteria</taxon>
        <taxon>Bacillati</taxon>
        <taxon>Actinomycetota</taxon>
        <taxon>Actinomycetes</taxon>
        <taxon>Micromonosporales</taxon>
        <taxon>Micromonosporaceae</taxon>
        <taxon>Paractinoplanes</taxon>
    </lineage>
</organism>
<comment type="caution">
    <text evidence="6">The sequence shown here is derived from an EMBL/GenBank/DDBJ whole genome shotgun (WGS) entry which is preliminary data.</text>
</comment>
<evidence type="ECO:0000256" key="4">
    <source>
        <dbReference type="ARBA" id="ARBA00023163"/>
    </source>
</evidence>
<dbReference type="SUPFAM" id="SSF53822">
    <property type="entry name" value="Periplasmic binding protein-like I"/>
    <property type="match status" value="1"/>
</dbReference>
<feature type="domain" description="HTH lacI-type" evidence="5">
    <location>
        <begin position="2"/>
        <end position="58"/>
    </location>
</feature>
<evidence type="ECO:0000313" key="7">
    <source>
        <dbReference type="Proteomes" id="UP000632138"/>
    </source>
</evidence>
<protein>
    <submittedName>
        <fullName evidence="6">LacI family DNA-binding transcriptional regulator</fullName>
    </submittedName>
</protein>
<dbReference type="InterPro" id="IPR000843">
    <property type="entry name" value="HTH_LacI"/>
</dbReference>
<evidence type="ECO:0000259" key="5">
    <source>
        <dbReference type="PROSITE" id="PS50932"/>
    </source>
</evidence>
<dbReference type="PANTHER" id="PTHR30146:SF148">
    <property type="entry name" value="HTH-TYPE TRANSCRIPTIONAL REPRESSOR PURR-RELATED"/>
    <property type="match status" value="1"/>
</dbReference>
<keyword evidence="3 6" id="KW-0238">DNA-binding</keyword>
<evidence type="ECO:0000256" key="3">
    <source>
        <dbReference type="ARBA" id="ARBA00023125"/>
    </source>
</evidence>
<keyword evidence="1" id="KW-0678">Repressor</keyword>
<dbReference type="Pfam" id="PF00356">
    <property type="entry name" value="LacI"/>
    <property type="match status" value="1"/>
</dbReference>
<dbReference type="InterPro" id="IPR010982">
    <property type="entry name" value="Lambda_DNA-bd_dom_sf"/>
</dbReference>
<dbReference type="PROSITE" id="PS00356">
    <property type="entry name" value="HTH_LACI_1"/>
    <property type="match status" value="1"/>
</dbReference>
<accession>A0ABS2A514</accession>
<dbReference type="Pfam" id="PF13377">
    <property type="entry name" value="Peripla_BP_3"/>
    <property type="match status" value="1"/>
</dbReference>
<sequence length="341" mass="37122">MITLKDIAKEVGVSISSVSLVLNDRDSGRIKPEIADRIRKAAEQMGYASNLLARGLKTRQTHTLGLLSDQVATIPFAGEMLAGAQVAAWEEGFLLLLIDTAGDRKMERPATVALLQRHVEGLILASKFHREMELPPVSTPIPMVLLDGRPKEPDARVDWVVPDETGGAYTATRHLIEAGHRRIAFLTIESEVFVARELRLTGYTRALTEAGIEVDPSLIVAATEPSTMAGLAPAESLLSRPDRPTAVFCFSDQLAFSLYQAAHRLGLEIPRDVSVVGFDNQQFVADSLLPGLTTVQLPHSAMGAWAARRAIARLRGTAQPAEEHCLMPCPLVERTSVARLR</sequence>
<dbReference type="RefSeq" id="WP_203374788.1">
    <property type="nucleotide sequence ID" value="NZ_JAENHP010000001.1"/>
</dbReference>
<dbReference type="Gene3D" id="3.40.50.2300">
    <property type="match status" value="2"/>
</dbReference>
<dbReference type="Gene3D" id="1.10.260.40">
    <property type="entry name" value="lambda repressor-like DNA-binding domains"/>
    <property type="match status" value="1"/>
</dbReference>
<dbReference type="EMBL" id="JAENHP010000001">
    <property type="protein sequence ID" value="MBM2614940.1"/>
    <property type="molecule type" value="Genomic_DNA"/>
</dbReference>
<keyword evidence="7" id="KW-1185">Reference proteome</keyword>